<feature type="region of interest" description="Disordered" evidence="1">
    <location>
        <begin position="107"/>
        <end position="130"/>
    </location>
</feature>
<evidence type="ECO:0000313" key="3">
    <source>
        <dbReference type="Proteomes" id="UP001500325"/>
    </source>
</evidence>
<evidence type="ECO:0000256" key="1">
    <source>
        <dbReference type="SAM" id="MobiDB-lite"/>
    </source>
</evidence>
<dbReference type="SUPFAM" id="SSF52777">
    <property type="entry name" value="CoA-dependent acyltransferases"/>
    <property type="match status" value="1"/>
</dbReference>
<gene>
    <name evidence="2" type="ORF">GCM10023215_13020</name>
</gene>
<dbReference type="Proteomes" id="UP001500325">
    <property type="component" value="Unassembled WGS sequence"/>
</dbReference>
<dbReference type="RefSeq" id="WP_345379011.1">
    <property type="nucleotide sequence ID" value="NZ_BAABIC010000003.1"/>
</dbReference>
<organism evidence="2 3">
    <name type="scientific">Pseudonocardia yuanmonensis</name>
    <dbReference type="NCBI Taxonomy" id="1095914"/>
    <lineage>
        <taxon>Bacteria</taxon>
        <taxon>Bacillati</taxon>
        <taxon>Actinomycetota</taxon>
        <taxon>Actinomycetes</taxon>
        <taxon>Pseudonocardiales</taxon>
        <taxon>Pseudonocardiaceae</taxon>
        <taxon>Pseudonocardia</taxon>
    </lineage>
</organism>
<accession>A0ABP8W734</accession>
<protein>
    <recommendedName>
        <fullName evidence="4">Condensation domain-containing protein</fullName>
    </recommendedName>
</protein>
<evidence type="ECO:0000313" key="2">
    <source>
        <dbReference type="EMBL" id="GAA4680905.1"/>
    </source>
</evidence>
<evidence type="ECO:0008006" key="4">
    <source>
        <dbReference type="Google" id="ProtNLM"/>
    </source>
</evidence>
<name>A0ABP8W734_9PSEU</name>
<dbReference type="Gene3D" id="3.30.559.30">
    <property type="entry name" value="Nonribosomal peptide synthetase, condensation domain"/>
    <property type="match status" value="1"/>
</dbReference>
<keyword evidence="3" id="KW-1185">Reference proteome</keyword>
<sequence>MPPPGTHRRIVVERSLVDDVPAQLAALQAAAGDGRPAALAAAVVAAAVVESGGRGDAEVRLDVQVPRRDPGFADSVGPFGTVVALRSTVAGTGTELLDRVRDALGSAGRATRPARTLVRHEPAGDPPAFDGLTAERVDPAEPVIAHERVVTLVEHPGAGGVSLRLAVDAAACDAAGAAALVRRLAGALDALLRDPAAPVSDPGTAPRAAGRR</sequence>
<reference evidence="3" key="1">
    <citation type="journal article" date="2019" name="Int. J. Syst. Evol. Microbiol.">
        <title>The Global Catalogue of Microorganisms (GCM) 10K type strain sequencing project: providing services to taxonomists for standard genome sequencing and annotation.</title>
        <authorList>
            <consortium name="The Broad Institute Genomics Platform"/>
            <consortium name="The Broad Institute Genome Sequencing Center for Infectious Disease"/>
            <person name="Wu L."/>
            <person name="Ma J."/>
        </authorList>
    </citation>
    <scope>NUCLEOTIDE SEQUENCE [LARGE SCALE GENOMIC DNA]</scope>
    <source>
        <strain evidence="3">JCM 18055</strain>
    </source>
</reference>
<proteinExistence type="predicted"/>
<dbReference type="EMBL" id="BAABIC010000003">
    <property type="protein sequence ID" value="GAA4680905.1"/>
    <property type="molecule type" value="Genomic_DNA"/>
</dbReference>
<comment type="caution">
    <text evidence="2">The sequence shown here is derived from an EMBL/GenBank/DDBJ whole genome shotgun (WGS) entry which is preliminary data.</text>
</comment>